<comment type="caution">
    <text evidence="1">The sequence shown here is derived from an EMBL/GenBank/DDBJ whole genome shotgun (WGS) entry which is preliminary data.</text>
</comment>
<evidence type="ECO:0000313" key="1">
    <source>
        <dbReference type="EMBL" id="MFD0997667.1"/>
    </source>
</evidence>
<protein>
    <submittedName>
        <fullName evidence="1">Uncharacterized protein</fullName>
    </submittedName>
</protein>
<evidence type="ECO:0000313" key="2">
    <source>
        <dbReference type="Proteomes" id="UP001597112"/>
    </source>
</evidence>
<dbReference type="EMBL" id="JBHTKA010000001">
    <property type="protein sequence ID" value="MFD0997667.1"/>
    <property type="molecule type" value="Genomic_DNA"/>
</dbReference>
<accession>A0ABW3JUQ1</accession>
<dbReference type="Proteomes" id="UP001597112">
    <property type="component" value="Unassembled WGS sequence"/>
</dbReference>
<keyword evidence="2" id="KW-1185">Reference proteome</keyword>
<proteinExistence type="predicted"/>
<sequence length="114" mass="13191">MKLYNTKKGIIIEHLGAYFLSEKTDWDAVVNRSNLFAQLLEEIRSLDADASLVSITEANLLPPISQQEVWASGVTYQRSREYNRHFRTCTKKNSKSAYFDTSKNRLIPEKKFES</sequence>
<organism evidence="1 2">
    <name type="scientific">Ohtaekwangia kribbensis</name>
    <dbReference type="NCBI Taxonomy" id="688913"/>
    <lineage>
        <taxon>Bacteria</taxon>
        <taxon>Pseudomonadati</taxon>
        <taxon>Bacteroidota</taxon>
        <taxon>Cytophagia</taxon>
        <taxon>Cytophagales</taxon>
        <taxon>Fulvivirgaceae</taxon>
        <taxon>Ohtaekwangia</taxon>
    </lineage>
</organism>
<dbReference type="RefSeq" id="WP_377573037.1">
    <property type="nucleotide sequence ID" value="NZ_JBHTKA010000001.1"/>
</dbReference>
<gene>
    <name evidence="1" type="ORF">ACFQ21_00045</name>
</gene>
<reference evidence="2" key="1">
    <citation type="journal article" date="2019" name="Int. J. Syst. Evol. Microbiol.">
        <title>The Global Catalogue of Microorganisms (GCM) 10K type strain sequencing project: providing services to taxonomists for standard genome sequencing and annotation.</title>
        <authorList>
            <consortium name="The Broad Institute Genomics Platform"/>
            <consortium name="The Broad Institute Genome Sequencing Center for Infectious Disease"/>
            <person name="Wu L."/>
            <person name="Ma J."/>
        </authorList>
    </citation>
    <scope>NUCLEOTIDE SEQUENCE [LARGE SCALE GENOMIC DNA]</scope>
    <source>
        <strain evidence="2">CCUG 58938</strain>
    </source>
</reference>
<name>A0ABW3JUQ1_9BACT</name>